<dbReference type="SUPFAM" id="SSF57756">
    <property type="entry name" value="Retrovirus zinc finger-like domains"/>
    <property type="match status" value="1"/>
</dbReference>
<dbReference type="EMBL" id="JBDFQZ010000001">
    <property type="protein sequence ID" value="KAK9755977.1"/>
    <property type="molecule type" value="Genomic_DNA"/>
</dbReference>
<dbReference type="Gene3D" id="4.10.60.10">
    <property type="entry name" value="Zinc finger, CCHC-type"/>
    <property type="match status" value="1"/>
</dbReference>
<gene>
    <name evidence="1" type="ORF">RND81_01G064200</name>
</gene>
<sequence>MSNISKLEFLALDISGKNYLSWILDVEVHLSAASLGNTIIEGNKESLEDRSRALIFLRRNLDEFLKAKYLTVKDPYTLWTELKARYEWMHLRLQDFKSVIKYNSALYQIVSRLRLCGETVTESDLLEKTYSTFRTSNMVLQQQYRERQFKTYSELISCLLVAEENNELLMQNHQTHPTGSSPIPEVNDVVSNRGGKRHGHVLGPKQFINKKKSGTNSHPKMRKKDIYTCRRCGTNGHWADVCRTPKHLTELYQTSIKAKDIETNFAQYEVSIDNMHPDLPEFKQITIFYK</sequence>
<dbReference type="GO" id="GO:0008270">
    <property type="term" value="F:zinc ion binding"/>
    <property type="evidence" value="ECO:0007669"/>
    <property type="project" value="InterPro"/>
</dbReference>
<evidence type="ECO:0000313" key="1">
    <source>
        <dbReference type="EMBL" id="KAK9755977.1"/>
    </source>
</evidence>
<dbReference type="InterPro" id="IPR036875">
    <property type="entry name" value="Znf_CCHC_sf"/>
</dbReference>
<protein>
    <recommendedName>
        <fullName evidence="3">CCHC-type domain-containing protein</fullName>
    </recommendedName>
</protein>
<dbReference type="PANTHER" id="PTHR33325:SF5">
    <property type="entry name" value="TRANSCRIPTION FACTOR INTERACTOR AND REGULATOR CCHC(ZN) FAMILY"/>
    <property type="match status" value="1"/>
</dbReference>
<organism evidence="1 2">
    <name type="scientific">Saponaria officinalis</name>
    <name type="common">Common soapwort</name>
    <name type="synonym">Lychnis saponaria</name>
    <dbReference type="NCBI Taxonomy" id="3572"/>
    <lineage>
        <taxon>Eukaryota</taxon>
        <taxon>Viridiplantae</taxon>
        <taxon>Streptophyta</taxon>
        <taxon>Embryophyta</taxon>
        <taxon>Tracheophyta</taxon>
        <taxon>Spermatophyta</taxon>
        <taxon>Magnoliopsida</taxon>
        <taxon>eudicotyledons</taxon>
        <taxon>Gunneridae</taxon>
        <taxon>Pentapetalae</taxon>
        <taxon>Caryophyllales</taxon>
        <taxon>Caryophyllaceae</taxon>
        <taxon>Caryophylleae</taxon>
        <taxon>Saponaria</taxon>
    </lineage>
</organism>
<dbReference type="AlphaFoldDB" id="A0AAW1ND39"/>
<accession>A0AAW1ND39</accession>
<reference evidence="1" key="1">
    <citation type="submission" date="2024-03" db="EMBL/GenBank/DDBJ databases">
        <title>WGS assembly of Saponaria officinalis var. Norfolk2.</title>
        <authorList>
            <person name="Jenkins J."/>
            <person name="Shu S."/>
            <person name="Grimwood J."/>
            <person name="Barry K."/>
            <person name="Goodstein D."/>
            <person name="Schmutz J."/>
            <person name="Leebens-Mack J."/>
            <person name="Osbourn A."/>
        </authorList>
    </citation>
    <scope>NUCLEOTIDE SEQUENCE [LARGE SCALE GENOMIC DNA]</scope>
    <source>
        <strain evidence="1">JIC</strain>
    </source>
</reference>
<comment type="caution">
    <text evidence="1">The sequence shown here is derived from an EMBL/GenBank/DDBJ whole genome shotgun (WGS) entry which is preliminary data.</text>
</comment>
<name>A0AAW1ND39_SAPOF</name>
<evidence type="ECO:0000313" key="2">
    <source>
        <dbReference type="Proteomes" id="UP001443914"/>
    </source>
</evidence>
<dbReference type="GO" id="GO:0003676">
    <property type="term" value="F:nucleic acid binding"/>
    <property type="evidence" value="ECO:0007669"/>
    <property type="project" value="InterPro"/>
</dbReference>
<evidence type="ECO:0008006" key="3">
    <source>
        <dbReference type="Google" id="ProtNLM"/>
    </source>
</evidence>
<keyword evidence="2" id="KW-1185">Reference proteome</keyword>
<dbReference type="PANTHER" id="PTHR33325">
    <property type="entry name" value="ZINC FINGER, CCHC-TYPE-RELATED"/>
    <property type="match status" value="1"/>
</dbReference>
<dbReference type="Proteomes" id="UP001443914">
    <property type="component" value="Unassembled WGS sequence"/>
</dbReference>
<proteinExistence type="predicted"/>